<feature type="domain" description="BED-type" evidence="6">
    <location>
        <begin position="56"/>
        <end position="105"/>
    </location>
</feature>
<evidence type="ECO:0000256" key="3">
    <source>
        <dbReference type="ARBA" id="ARBA00022833"/>
    </source>
</evidence>
<keyword evidence="3" id="KW-0862">Zinc</keyword>
<evidence type="ECO:0000256" key="2">
    <source>
        <dbReference type="ARBA" id="ARBA00022771"/>
    </source>
</evidence>
<dbReference type="Proteomes" id="UP000075809">
    <property type="component" value="Unassembled WGS sequence"/>
</dbReference>
<keyword evidence="1" id="KW-0479">Metal-binding</keyword>
<dbReference type="EMBL" id="KQ982383">
    <property type="protein sequence ID" value="KYQ56958.1"/>
    <property type="molecule type" value="Genomic_DNA"/>
</dbReference>
<evidence type="ECO:0000259" key="6">
    <source>
        <dbReference type="PROSITE" id="PS50808"/>
    </source>
</evidence>
<keyword evidence="2 4" id="KW-0863">Zinc-finger</keyword>
<dbReference type="InterPro" id="IPR003656">
    <property type="entry name" value="Znf_BED"/>
</dbReference>
<sequence>MWKHLLKLDDNKIQCKRCRKIYKKTYHIERQIGVIKAHLYHKHGKYVEEDRLKWEKNNHEIWRYFDKVDLYEEKCKFCDNLLYQAYMQGIKQHLVKYHRQEITAAVRKEIENKSLSQYFKFFEEEFNAVCKRCNIDINIFYGTDNLIQHNNVWHPEDNKNVNRMIQSIVEENTGTCSHHDNINRYVPENRENQQRYSRCKEETNVNNVHRMMHQFVAAQNVATSSRNDDTNWQALGHQIAQQRYVSYFNKSSVIYISDIKIHDSKFHSKKALERLNIYQCHVTNGYSRCQEGTNVNNVHRMVLQLMVAQNVATSSRNDDTNWQALGHQIAQQRCQEGTNVNNVHRMMHQFITAQNVATSSHNDGTTWQVPGNQENKNN</sequence>
<dbReference type="AlphaFoldDB" id="A0A151X9K0"/>
<dbReference type="GO" id="GO:0003677">
    <property type="term" value="F:DNA binding"/>
    <property type="evidence" value="ECO:0007669"/>
    <property type="project" value="InterPro"/>
</dbReference>
<feature type="region of interest" description="Disordered" evidence="5">
    <location>
        <begin position="358"/>
        <end position="378"/>
    </location>
</feature>
<protein>
    <recommendedName>
        <fullName evidence="6">BED-type domain-containing protein</fullName>
    </recommendedName>
</protein>
<gene>
    <name evidence="7" type="ORF">ALC60_04162</name>
</gene>
<feature type="domain" description="BED-type" evidence="6">
    <location>
        <begin position="1"/>
        <end position="50"/>
    </location>
</feature>
<evidence type="ECO:0000256" key="1">
    <source>
        <dbReference type="ARBA" id="ARBA00022723"/>
    </source>
</evidence>
<keyword evidence="8" id="KW-1185">Reference proteome</keyword>
<accession>A0A151X9K0</accession>
<dbReference type="GO" id="GO:0008270">
    <property type="term" value="F:zinc ion binding"/>
    <property type="evidence" value="ECO:0007669"/>
    <property type="project" value="UniProtKB-KW"/>
</dbReference>
<organism evidence="7 8">
    <name type="scientific">Mycetomoellerius zeteki</name>
    <dbReference type="NCBI Taxonomy" id="64791"/>
    <lineage>
        <taxon>Eukaryota</taxon>
        <taxon>Metazoa</taxon>
        <taxon>Ecdysozoa</taxon>
        <taxon>Arthropoda</taxon>
        <taxon>Hexapoda</taxon>
        <taxon>Insecta</taxon>
        <taxon>Pterygota</taxon>
        <taxon>Neoptera</taxon>
        <taxon>Endopterygota</taxon>
        <taxon>Hymenoptera</taxon>
        <taxon>Apocrita</taxon>
        <taxon>Aculeata</taxon>
        <taxon>Formicoidea</taxon>
        <taxon>Formicidae</taxon>
        <taxon>Myrmicinae</taxon>
        <taxon>Mycetomoellerius</taxon>
    </lineage>
</organism>
<proteinExistence type="predicted"/>
<dbReference type="PROSITE" id="PS50808">
    <property type="entry name" value="ZF_BED"/>
    <property type="match status" value="2"/>
</dbReference>
<evidence type="ECO:0000313" key="7">
    <source>
        <dbReference type="EMBL" id="KYQ56958.1"/>
    </source>
</evidence>
<evidence type="ECO:0000256" key="5">
    <source>
        <dbReference type="SAM" id="MobiDB-lite"/>
    </source>
</evidence>
<evidence type="ECO:0000313" key="8">
    <source>
        <dbReference type="Proteomes" id="UP000075809"/>
    </source>
</evidence>
<name>A0A151X9K0_9HYME</name>
<reference evidence="7 8" key="1">
    <citation type="submission" date="2015-09" db="EMBL/GenBank/DDBJ databases">
        <title>Trachymyrmex zeteki WGS genome.</title>
        <authorList>
            <person name="Nygaard S."/>
            <person name="Hu H."/>
            <person name="Boomsma J."/>
            <person name="Zhang G."/>
        </authorList>
    </citation>
    <scope>NUCLEOTIDE SEQUENCE [LARGE SCALE GENOMIC DNA]</scope>
    <source>
        <strain evidence="7">Tzet28-1</strain>
        <tissue evidence="7">Whole body</tissue>
    </source>
</reference>
<evidence type="ECO:0000256" key="4">
    <source>
        <dbReference type="PROSITE-ProRule" id="PRU00027"/>
    </source>
</evidence>